<keyword evidence="1" id="KW-1133">Transmembrane helix</keyword>
<keyword evidence="1" id="KW-0472">Membrane</keyword>
<dbReference type="AlphaFoldDB" id="A0A914CIX7"/>
<accession>A0A914CIX7</accession>
<keyword evidence="1" id="KW-0812">Transmembrane</keyword>
<dbReference type="Pfam" id="PF10321">
    <property type="entry name" value="7TM_GPCR_Srt"/>
    <property type="match status" value="1"/>
</dbReference>
<dbReference type="PANTHER" id="PTHR23021:SF11">
    <property type="entry name" value="SERPENTINE RECEPTOR, CLASS T"/>
    <property type="match status" value="1"/>
</dbReference>
<evidence type="ECO:0000313" key="3">
    <source>
        <dbReference type="WBParaSite" id="ACRNAN_scaffold11124.g8764.t1"/>
    </source>
</evidence>
<keyword evidence="2" id="KW-1185">Reference proteome</keyword>
<reference evidence="3" key="1">
    <citation type="submission" date="2022-11" db="UniProtKB">
        <authorList>
            <consortium name="WormBaseParasite"/>
        </authorList>
    </citation>
    <scope>IDENTIFICATION</scope>
</reference>
<dbReference type="WBParaSite" id="ACRNAN_scaffold11124.g8764.t1">
    <property type="protein sequence ID" value="ACRNAN_scaffold11124.g8764.t1"/>
    <property type="gene ID" value="ACRNAN_scaffold11124.g8764"/>
</dbReference>
<feature type="transmembrane region" description="Helical" evidence="1">
    <location>
        <begin position="21"/>
        <end position="43"/>
    </location>
</feature>
<feature type="transmembrane region" description="Helical" evidence="1">
    <location>
        <begin position="49"/>
        <end position="69"/>
    </location>
</feature>
<evidence type="ECO:0000313" key="2">
    <source>
        <dbReference type="Proteomes" id="UP000887540"/>
    </source>
</evidence>
<protein>
    <submittedName>
        <fullName evidence="3">7TM GPCR serpentine receptor class x (Srx) domain-containing protein</fullName>
    </submittedName>
</protein>
<sequence>MAVFYDPHWADEFRVPVNIQSFIISAEILGAGLIYIYFMNFYVPDYCYVVGHILWQMAHGDTGVMYFIINKTMRKAVIRMFKSFFCNNDGNRVSQLGKGSAAMIPVANKVTIQSSRTVSRY</sequence>
<dbReference type="SUPFAM" id="SSF81321">
    <property type="entry name" value="Family A G protein-coupled receptor-like"/>
    <property type="match status" value="1"/>
</dbReference>
<name>A0A914CIX7_9BILA</name>
<dbReference type="PANTHER" id="PTHR23021">
    <property type="entry name" value="SERPENTINE RECEPTOR, CLASS T"/>
    <property type="match status" value="1"/>
</dbReference>
<dbReference type="InterPro" id="IPR019425">
    <property type="entry name" value="7TM_GPCR_serpentine_rcpt_Srt"/>
</dbReference>
<dbReference type="Proteomes" id="UP000887540">
    <property type="component" value="Unplaced"/>
</dbReference>
<evidence type="ECO:0000256" key="1">
    <source>
        <dbReference type="SAM" id="Phobius"/>
    </source>
</evidence>
<proteinExistence type="predicted"/>
<organism evidence="2 3">
    <name type="scientific">Acrobeloides nanus</name>
    <dbReference type="NCBI Taxonomy" id="290746"/>
    <lineage>
        <taxon>Eukaryota</taxon>
        <taxon>Metazoa</taxon>
        <taxon>Ecdysozoa</taxon>
        <taxon>Nematoda</taxon>
        <taxon>Chromadorea</taxon>
        <taxon>Rhabditida</taxon>
        <taxon>Tylenchina</taxon>
        <taxon>Cephalobomorpha</taxon>
        <taxon>Cephaloboidea</taxon>
        <taxon>Cephalobidae</taxon>
        <taxon>Acrobeloides</taxon>
    </lineage>
</organism>